<accession>A0A1L7W3H7</accession>
<gene>
    <name evidence="1" type="ORF">FPRO_08563</name>
</gene>
<organism evidence="1 2">
    <name type="scientific">Fusarium proliferatum (strain ET1)</name>
    <name type="common">Orchid endophyte fungus</name>
    <dbReference type="NCBI Taxonomy" id="1227346"/>
    <lineage>
        <taxon>Eukaryota</taxon>
        <taxon>Fungi</taxon>
        <taxon>Dikarya</taxon>
        <taxon>Ascomycota</taxon>
        <taxon>Pezizomycotina</taxon>
        <taxon>Sordariomycetes</taxon>
        <taxon>Hypocreomycetidae</taxon>
        <taxon>Hypocreales</taxon>
        <taxon>Nectriaceae</taxon>
        <taxon>Fusarium</taxon>
        <taxon>Fusarium fujikuroi species complex</taxon>
    </lineage>
</organism>
<comment type="caution">
    <text evidence="1">The sequence shown here is derived from an EMBL/GenBank/DDBJ whole genome shotgun (WGS) entry which is preliminary data.</text>
</comment>
<keyword evidence="2" id="KW-1185">Reference proteome</keyword>
<reference evidence="2" key="1">
    <citation type="journal article" date="2016" name="Genome Biol. Evol.">
        <title>Comparative 'omics' of the Fusarium fujikuroi species complex highlights differences in genetic potential and metabolite synthesis.</title>
        <authorList>
            <person name="Niehaus E.-M."/>
            <person name="Muensterkoetter M."/>
            <person name="Proctor R.H."/>
            <person name="Brown D.W."/>
            <person name="Sharon A."/>
            <person name="Idan Y."/>
            <person name="Oren-Young L."/>
            <person name="Sieber C.M."/>
            <person name="Novak O."/>
            <person name="Pencik A."/>
            <person name="Tarkowska D."/>
            <person name="Hromadova K."/>
            <person name="Freeman S."/>
            <person name="Maymon M."/>
            <person name="Elazar M."/>
            <person name="Youssef S.A."/>
            <person name="El-Shabrawy E.S.M."/>
            <person name="Shalaby A.B.A."/>
            <person name="Houterman P."/>
            <person name="Brock N.L."/>
            <person name="Burkhardt I."/>
            <person name="Tsavkelova E.A."/>
            <person name="Dickschat J.S."/>
            <person name="Galuszka P."/>
            <person name="Gueldener U."/>
            <person name="Tudzynski B."/>
        </authorList>
    </citation>
    <scope>NUCLEOTIDE SEQUENCE [LARGE SCALE GENOMIC DNA]</scope>
    <source>
        <strain evidence="2">ET1</strain>
    </source>
</reference>
<evidence type="ECO:0000313" key="2">
    <source>
        <dbReference type="Proteomes" id="UP000183971"/>
    </source>
</evidence>
<dbReference type="VEuPathDB" id="FungiDB:FPRO_08563"/>
<dbReference type="Proteomes" id="UP000183971">
    <property type="component" value="Unassembled WGS sequence"/>
</dbReference>
<sequence length="188" mass="21580">MQSFHPSESLRIVCEEFGRHWDLQVDVHEPFYPRLQDTEREMELIMGKNPRPRGQVGRSSRSQFSTALFTVTHGGNSETEDQKDSIQVATDTAHTPQPVPASAPDTLRNYDEQLASIRKRRVREVQEKAQEIHQHTMMAQEAFKWGQEHALAAIEVAESIVDTFNAAKRHVVVVPNDEERPSKRLREN</sequence>
<dbReference type="AlphaFoldDB" id="A0A1L7W3H7"/>
<evidence type="ECO:0000313" key="1">
    <source>
        <dbReference type="EMBL" id="CZR47189.1"/>
    </source>
</evidence>
<proteinExistence type="predicted"/>
<dbReference type="RefSeq" id="XP_031087723.1">
    <property type="nucleotide sequence ID" value="XM_031222245.1"/>
</dbReference>
<dbReference type="GeneID" id="42053440"/>
<protein>
    <submittedName>
        <fullName evidence="1">Uncharacterized protein</fullName>
    </submittedName>
</protein>
<name>A0A1L7W3H7_FUSPR</name>
<dbReference type="EMBL" id="FJOF01000011">
    <property type="protein sequence ID" value="CZR47189.1"/>
    <property type="molecule type" value="Genomic_DNA"/>
</dbReference>